<evidence type="ECO:0000259" key="3">
    <source>
        <dbReference type="Pfam" id="PF00884"/>
    </source>
</evidence>
<keyword evidence="2" id="KW-0378">Hydrolase</keyword>
<sequence>MNVLWIVNHDVSPDFGCYGNSQVYTPNLDGLAREGTRFDRAYTTCPVCSPARSGFHTGMYPQSIGAHNHRSHRGDGFRAPGVKTMAERFREAGWHTTFVNGDSVESQSHDLNFEYGRQWDSLDWNERKEGQPFFAFAQLSEPHRDFVSPDEITHPIDPADVVLPPYYADDPIVRRDYADYLNSVEALDTRVGEILQRLEADGLADDTMVFYFADHGRAQFRDKQFLYEGGIHVPMIVRLPGGGLGAGSVVESLVSTIDAAATTLSLAGLEVPTELQGIPFAGAGAKTRERVFSGRDRCDGTIDPMRCVRDGRYKYIRNYQPEKPRSQFNLYKEDKYPGLRRMRKLAEQDALPPEQATFFDPIKPAEELYDLERDPYEFNNLAGRPEYEERLLAMRKQLEQWQDEIGDCGRTPELEEVINYEVAEMRRLAHADGWTDEAISKINDR</sequence>
<dbReference type="InterPro" id="IPR050738">
    <property type="entry name" value="Sulfatase"/>
</dbReference>
<protein>
    <submittedName>
        <fullName evidence="4">Sulfatase</fullName>
    </submittedName>
</protein>
<gene>
    <name evidence="4" type="ORF">JIN87_03505</name>
</gene>
<keyword evidence="5" id="KW-1185">Reference proteome</keyword>
<comment type="caution">
    <text evidence="4">The sequence shown here is derived from an EMBL/GenBank/DDBJ whole genome shotgun (WGS) entry which is preliminary data.</text>
</comment>
<dbReference type="AlphaFoldDB" id="A0A934RXY3"/>
<organism evidence="4 5">
    <name type="scientific">Pelagicoccus mobilis</name>
    <dbReference type="NCBI Taxonomy" id="415221"/>
    <lineage>
        <taxon>Bacteria</taxon>
        <taxon>Pseudomonadati</taxon>
        <taxon>Verrucomicrobiota</taxon>
        <taxon>Opitutia</taxon>
        <taxon>Puniceicoccales</taxon>
        <taxon>Pelagicoccaceae</taxon>
        <taxon>Pelagicoccus</taxon>
    </lineage>
</organism>
<name>A0A934RXY3_9BACT</name>
<dbReference type="EMBL" id="JAENIL010000005">
    <property type="protein sequence ID" value="MBK1875919.1"/>
    <property type="molecule type" value="Genomic_DNA"/>
</dbReference>
<dbReference type="Proteomes" id="UP000617628">
    <property type="component" value="Unassembled WGS sequence"/>
</dbReference>
<dbReference type="SUPFAM" id="SSF53649">
    <property type="entry name" value="Alkaline phosphatase-like"/>
    <property type="match status" value="1"/>
</dbReference>
<accession>A0A934RXY3</accession>
<dbReference type="RefSeq" id="WP_200354136.1">
    <property type="nucleotide sequence ID" value="NZ_JAENIL010000005.1"/>
</dbReference>
<dbReference type="InterPro" id="IPR000917">
    <property type="entry name" value="Sulfatase_N"/>
</dbReference>
<dbReference type="Pfam" id="PF00884">
    <property type="entry name" value="Sulfatase"/>
    <property type="match status" value="2"/>
</dbReference>
<feature type="domain" description="Sulfatase N-terminal" evidence="3">
    <location>
        <begin position="122"/>
        <end position="268"/>
    </location>
</feature>
<proteinExistence type="inferred from homology"/>
<feature type="domain" description="Sulfatase N-terminal" evidence="3">
    <location>
        <begin position="2"/>
        <end position="104"/>
    </location>
</feature>
<evidence type="ECO:0000313" key="5">
    <source>
        <dbReference type="Proteomes" id="UP000617628"/>
    </source>
</evidence>
<dbReference type="InterPro" id="IPR017850">
    <property type="entry name" value="Alkaline_phosphatase_core_sf"/>
</dbReference>
<evidence type="ECO:0000256" key="1">
    <source>
        <dbReference type="ARBA" id="ARBA00008779"/>
    </source>
</evidence>
<reference evidence="4" key="1">
    <citation type="submission" date="2021-01" db="EMBL/GenBank/DDBJ databases">
        <title>Modified the classification status of verrucomicrobia.</title>
        <authorList>
            <person name="Feng X."/>
        </authorList>
    </citation>
    <scope>NUCLEOTIDE SEQUENCE</scope>
    <source>
        <strain evidence="4">KCTC 13126</strain>
    </source>
</reference>
<dbReference type="PANTHER" id="PTHR42693">
    <property type="entry name" value="ARYLSULFATASE FAMILY MEMBER"/>
    <property type="match status" value="1"/>
</dbReference>
<dbReference type="GO" id="GO:0004065">
    <property type="term" value="F:arylsulfatase activity"/>
    <property type="evidence" value="ECO:0007669"/>
    <property type="project" value="TreeGrafter"/>
</dbReference>
<dbReference type="PANTHER" id="PTHR42693:SF53">
    <property type="entry name" value="ENDO-4-O-SULFATASE"/>
    <property type="match status" value="1"/>
</dbReference>
<evidence type="ECO:0000256" key="2">
    <source>
        <dbReference type="ARBA" id="ARBA00022801"/>
    </source>
</evidence>
<comment type="similarity">
    <text evidence="1">Belongs to the sulfatase family.</text>
</comment>
<dbReference type="CDD" id="cd16027">
    <property type="entry name" value="SGSH"/>
    <property type="match status" value="1"/>
</dbReference>
<evidence type="ECO:0000313" key="4">
    <source>
        <dbReference type="EMBL" id="MBK1875919.1"/>
    </source>
</evidence>
<dbReference type="Gene3D" id="3.40.720.10">
    <property type="entry name" value="Alkaline Phosphatase, subunit A"/>
    <property type="match status" value="1"/>
</dbReference>